<dbReference type="OrthoDB" id="157740at2"/>
<evidence type="ECO:0000313" key="3">
    <source>
        <dbReference type="EMBL" id="KPL83673.1"/>
    </source>
</evidence>
<keyword evidence="2" id="KW-1133">Transmembrane helix</keyword>
<dbReference type="RefSeq" id="WP_054536048.1">
    <property type="nucleotide sequence ID" value="NZ_LGKP01000027.1"/>
</dbReference>
<keyword evidence="4" id="KW-1185">Reference proteome</keyword>
<name>A0A0P6XTT7_9CHLR</name>
<keyword evidence="1" id="KW-0175">Coiled coil</keyword>
<feature type="coiled-coil region" evidence="1">
    <location>
        <begin position="158"/>
        <end position="202"/>
    </location>
</feature>
<comment type="caution">
    <text evidence="3">The sequence shown here is derived from an EMBL/GenBank/DDBJ whole genome shotgun (WGS) entry which is preliminary data.</text>
</comment>
<evidence type="ECO:0000256" key="1">
    <source>
        <dbReference type="SAM" id="Coils"/>
    </source>
</evidence>
<proteinExistence type="predicted"/>
<accession>A0A0P6XTT7</accession>
<dbReference type="EMBL" id="LGKP01000027">
    <property type="protein sequence ID" value="KPL83673.1"/>
    <property type="molecule type" value="Genomic_DNA"/>
</dbReference>
<dbReference type="Proteomes" id="UP000050277">
    <property type="component" value="Unassembled WGS sequence"/>
</dbReference>
<keyword evidence="2" id="KW-0472">Membrane</keyword>
<keyword evidence="2" id="KW-0812">Transmembrane</keyword>
<dbReference type="STRING" id="70996.SE18_19025"/>
<gene>
    <name evidence="3" type="ORF">SE18_19025</name>
</gene>
<feature type="transmembrane region" description="Helical" evidence="2">
    <location>
        <begin position="20"/>
        <end position="49"/>
    </location>
</feature>
<protein>
    <submittedName>
        <fullName evidence="3">Uncharacterized protein</fullName>
    </submittedName>
</protein>
<sequence>MNSRHPLRVAATKPLPLVVLAVGIVMSLTIYPWLIVVAIIAYGLMLWALASDPNILAQKPEAPKLAKITSRTFQSHLDTIDHTRREITRSTNVTAGPLQRLLQPIAEQANELYQQAHGLADKGQLIEQYLYTSPPHGLQPQIDNLDQRIAMTKDSYTVDQLKETRAALIDRQQNAQALATYYDRITAQLQNIAANLDNVLAETVRLRASEASSASQTSQEVAERLSNLNADMDAFQHVLEGAMSQSGVA</sequence>
<evidence type="ECO:0000313" key="4">
    <source>
        <dbReference type="Proteomes" id="UP000050277"/>
    </source>
</evidence>
<organism evidence="3 4">
    <name type="scientific">Herpetosiphon geysericola</name>
    <dbReference type="NCBI Taxonomy" id="70996"/>
    <lineage>
        <taxon>Bacteria</taxon>
        <taxon>Bacillati</taxon>
        <taxon>Chloroflexota</taxon>
        <taxon>Chloroflexia</taxon>
        <taxon>Herpetosiphonales</taxon>
        <taxon>Herpetosiphonaceae</taxon>
        <taxon>Herpetosiphon</taxon>
    </lineage>
</organism>
<reference evidence="3 4" key="1">
    <citation type="submission" date="2015-07" db="EMBL/GenBank/DDBJ databases">
        <title>Whole genome sequence of Herpetosiphon geysericola DSM 7119.</title>
        <authorList>
            <person name="Hemp J."/>
            <person name="Ward L.M."/>
            <person name="Pace L.A."/>
            <person name="Fischer W.W."/>
        </authorList>
    </citation>
    <scope>NUCLEOTIDE SEQUENCE [LARGE SCALE GENOMIC DNA]</scope>
    <source>
        <strain evidence="3 4">DSM 7119</strain>
    </source>
</reference>
<evidence type="ECO:0000256" key="2">
    <source>
        <dbReference type="SAM" id="Phobius"/>
    </source>
</evidence>
<dbReference type="AlphaFoldDB" id="A0A0P6XTT7"/>